<proteinExistence type="predicted"/>
<evidence type="ECO:0000256" key="1">
    <source>
        <dbReference type="SAM" id="SignalP"/>
    </source>
</evidence>
<keyword evidence="4" id="KW-1185">Reference proteome</keyword>
<sequence precursor="true">MRMGNRWTKRAIALGACLGAATLWAEEPRSVIQSLNDAFPGIQIDPDANHAVTPEEAANAPGPLQPGVVNCAILTYGNGKTSRCFSSEFLAQASRETNIRTNPRFVSTALESSDLFKCPFAILTGEGKFALTEAQRLNLRNYLENGGFIIASAGCSNEDWHNSFRAEIEKTFADAPLKTLDPSHAVFHTVYDIHELRLKGSRRAHLEGLEIDGRIALIFSPDGLNDTGKAGPKCCCCGGNEVQNARQVNVNLLAYTLTH</sequence>
<keyword evidence="1" id="KW-0732">Signal</keyword>
<dbReference type="AlphaFoldDB" id="A0A517SD48"/>
<feature type="domain" description="DUF4159" evidence="2">
    <location>
        <begin position="72"/>
        <end position="257"/>
    </location>
</feature>
<reference evidence="3 4" key="1">
    <citation type="submission" date="2019-02" db="EMBL/GenBank/DDBJ databases">
        <title>Deep-cultivation of Planctomycetes and their phenomic and genomic characterization uncovers novel biology.</title>
        <authorList>
            <person name="Wiegand S."/>
            <person name="Jogler M."/>
            <person name="Boedeker C."/>
            <person name="Pinto D."/>
            <person name="Vollmers J."/>
            <person name="Rivas-Marin E."/>
            <person name="Kohn T."/>
            <person name="Peeters S.H."/>
            <person name="Heuer A."/>
            <person name="Rast P."/>
            <person name="Oberbeckmann S."/>
            <person name="Bunk B."/>
            <person name="Jeske O."/>
            <person name="Meyerdierks A."/>
            <person name="Storesund J.E."/>
            <person name="Kallscheuer N."/>
            <person name="Luecker S."/>
            <person name="Lage O.M."/>
            <person name="Pohl T."/>
            <person name="Merkel B.J."/>
            <person name="Hornburger P."/>
            <person name="Mueller R.-W."/>
            <person name="Bruemmer F."/>
            <person name="Labrenz M."/>
            <person name="Spormann A.M."/>
            <person name="Op den Camp H."/>
            <person name="Overmann J."/>
            <person name="Amann R."/>
            <person name="Jetten M.S.M."/>
            <person name="Mascher T."/>
            <person name="Medema M.H."/>
            <person name="Devos D.P."/>
            <person name="Kaster A.-K."/>
            <person name="Ovreas L."/>
            <person name="Rohde M."/>
            <person name="Galperin M.Y."/>
            <person name="Jogler C."/>
        </authorList>
    </citation>
    <scope>NUCLEOTIDE SEQUENCE [LARGE SCALE GENOMIC DNA]</scope>
    <source>
        <strain evidence="3 4">Pan44</strain>
    </source>
</reference>
<dbReference type="InParanoid" id="A0A517SD48"/>
<feature type="chain" id="PRO_5022238987" description="DUF4159 domain-containing protein" evidence="1">
    <location>
        <begin position="26"/>
        <end position="259"/>
    </location>
</feature>
<protein>
    <recommendedName>
        <fullName evidence="2">DUF4159 domain-containing protein</fullName>
    </recommendedName>
</protein>
<organism evidence="3 4">
    <name type="scientific">Caulifigura coniformis</name>
    <dbReference type="NCBI Taxonomy" id="2527983"/>
    <lineage>
        <taxon>Bacteria</taxon>
        <taxon>Pseudomonadati</taxon>
        <taxon>Planctomycetota</taxon>
        <taxon>Planctomycetia</taxon>
        <taxon>Planctomycetales</taxon>
        <taxon>Planctomycetaceae</taxon>
        <taxon>Caulifigura</taxon>
    </lineage>
</organism>
<name>A0A517SD48_9PLAN</name>
<dbReference type="Gene3D" id="3.40.50.12140">
    <property type="entry name" value="Domain of unknown function DUF4159"/>
    <property type="match status" value="1"/>
</dbReference>
<accession>A0A517SD48</accession>
<dbReference type="OrthoDB" id="9773014at2"/>
<dbReference type="Proteomes" id="UP000315700">
    <property type="component" value="Chromosome"/>
</dbReference>
<dbReference type="InterPro" id="IPR025297">
    <property type="entry name" value="DUF4159"/>
</dbReference>
<evidence type="ECO:0000313" key="3">
    <source>
        <dbReference type="EMBL" id="QDT54037.1"/>
    </source>
</evidence>
<dbReference type="KEGG" id="ccos:Pan44_20640"/>
<evidence type="ECO:0000259" key="2">
    <source>
        <dbReference type="Pfam" id="PF13709"/>
    </source>
</evidence>
<evidence type="ECO:0000313" key="4">
    <source>
        <dbReference type="Proteomes" id="UP000315700"/>
    </source>
</evidence>
<dbReference type="EMBL" id="CP036271">
    <property type="protein sequence ID" value="QDT54037.1"/>
    <property type="molecule type" value="Genomic_DNA"/>
</dbReference>
<feature type="signal peptide" evidence="1">
    <location>
        <begin position="1"/>
        <end position="25"/>
    </location>
</feature>
<dbReference type="Pfam" id="PF13709">
    <property type="entry name" value="DUF4159"/>
    <property type="match status" value="1"/>
</dbReference>
<dbReference type="RefSeq" id="WP_145029742.1">
    <property type="nucleotide sequence ID" value="NZ_CP036271.1"/>
</dbReference>
<gene>
    <name evidence="3" type="ORF">Pan44_20640</name>
</gene>